<sequence>MKINFTQVLQDSWNFFRNQKKIMFQFVAILFMVQVFSVLLSPSIVSTEGGVSADTLPQFMEENASSITFSFLITQLVTTFIASWGLMTISQISQQNHRTLAQSFQATLPRFFGVVILDLIAITPILLGLFEILAAVLTKTSPSIISLAAIILGIGFFIRLNLSTTHYLTTQDNIGQSLRKIWLQGKHQKTALLIYALLVYFVTPILIFQLSAIFNHLIFSVLVSIFAAALNIFMQVVTYRFYSLFMKEA</sequence>
<evidence type="ECO:0000256" key="1">
    <source>
        <dbReference type="SAM" id="Phobius"/>
    </source>
</evidence>
<gene>
    <name evidence="2" type="ORF">BKK48_06170</name>
</gene>
<dbReference type="Proteomes" id="UP000189437">
    <property type="component" value="Unassembled WGS sequence"/>
</dbReference>
<keyword evidence="1" id="KW-1133">Transmembrane helix</keyword>
<keyword evidence="3" id="KW-1185">Reference proteome</keyword>
<feature type="transmembrane region" description="Helical" evidence="1">
    <location>
        <begin position="22"/>
        <end position="45"/>
    </location>
</feature>
<protein>
    <recommendedName>
        <fullName evidence="4">Beta-methylgalactoside transporter</fullName>
    </recommendedName>
</protein>
<dbReference type="EMBL" id="MLHH01000012">
    <property type="protein sequence ID" value="OOF36420.1"/>
    <property type="molecule type" value="Genomic_DNA"/>
</dbReference>
<evidence type="ECO:0000313" key="3">
    <source>
        <dbReference type="Proteomes" id="UP000189437"/>
    </source>
</evidence>
<evidence type="ECO:0000313" key="2">
    <source>
        <dbReference type="EMBL" id="OOF36420.1"/>
    </source>
</evidence>
<reference evidence="2 3" key="1">
    <citation type="submission" date="2016-10" db="EMBL/GenBank/DDBJ databases">
        <title>Rodentibacter gen. nov. and new species.</title>
        <authorList>
            <person name="Christensen H."/>
        </authorList>
    </citation>
    <scope>NUCLEOTIDE SEQUENCE [LARGE SCALE GENOMIC DNA]</scope>
    <source>
        <strain evidence="2 3">Ac69</strain>
    </source>
</reference>
<dbReference type="STRING" id="1908258.BKK48_06170"/>
<keyword evidence="1" id="KW-0472">Membrane</keyword>
<dbReference type="OrthoDB" id="5689171at2"/>
<feature type="transmembrane region" description="Helical" evidence="1">
    <location>
        <begin position="143"/>
        <end position="162"/>
    </location>
</feature>
<organism evidence="2 3">
    <name type="scientific">Rodentibacter heidelbergensis</name>
    <dbReference type="NCBI Taxonomy" id="1908258"/>
    <lineage>
        <taxon>Bacteria</taxon>
        <taxon>Pseudomonadati</taxon>
        <taxon>Pseudomonadota</taxon>
        <taxon>Gammaproteobacteria</taxon>
        <taxon>Pasteurellales</taxon>
        <taxon>Pasteurellaceae</taxon>
        <taxon>Rodentibacter</taxon>
    </lineage>
</organism>
<feature type="transmembrane region" description="Helical" evidence="1">
    <location>
        <begin position="111"/>
        <end position="137"/>
    </location>
</feature>
<feature type="transmembrane region" description="Helical" evidence="1">
    <location>
        <begin position="217"/>
        <end position="242"/>
    </location>
</feature>
<evidence type="ECO:0008006" key="4">
    <source>
        <dbReference type="Google" id="ProtNLM"/>
    </source>
</evidence>
<feature type="transmembrane region" description="Helical" evidence="1">
    <location>
        <begin position="65"/>
        <end position="90"/>
    </location>
</feature>
<proteinExistence type="predicted"/>
<dbReference type="RefSeq" id="WP_077427357.1">
    <property type="nucleotide sequence ID" value="NZ_MLHH01000012.1"/>
</dbReference>
<keyword evidence="1" id="KW-0812">Transmembrane</keyword>
<dbReference type="AlphaFoldDB" id="A0A1V3I8K8"/>
<accession>A0A1V3I8K8</accession>
<name>A0A1V3I8K8_9PAST</name>
<feature type="transmembrane region" description="Helical" evidence="1">
    <location>
        <begin position="192"/>
        <end position="211"/>
    </location>
</feature>
<comment type="caution">
    <text evidence="2">The sequence shown here is derived from an EMBL/GenBank/DDBJ whole genome shotgun (WGS) entry which is preliminary data.</text>
</comment>